<sequence length="525" mass="58758">MRIHYILMAAFLFLMSTGCYKDLGNYDYVAINSAEIKGIPDTVMVRNGDTASVVPEIIFAKGGGESDYSYKWILIGTTGASSNKILSVQRNLKVTIPASLGVYDAFYQVTENATGIIWQKRFKISVVGAVKPQGWFVLSEVKGAARLDYYQEDVASLGTYLQTYRDFSQRLSDPADATPLVLSGKPTFMSIWINTIAPAEARAKTWVYVGTTDKIEKINITDGFIWKKDKYNFQKEAISKMCQHPEWVKGQYIGAGYAYQDKKMFKSYYSGIQAFDVPINQMNGQVFDIAPLFATIYNSIFMQCLMFDITNKRLLLHDGENYNYVKLLAPGNGSFDPSNVGMDAVWLGYTPVQGGLGYAVFDNGKGKRYLARLSWIYTDGTATPVSFDEISQLPDIGKATMFATDERFGYVFYAAGNKVYRYNADTKEVLVYREYPSNFQITMLKARSNPQLLRWIDVAKLTNPVQREQLEPAVIGIQVGVYDPSMPDISGKVDILRVTTDPVPATVYYTLGGLGKVVAADYLFQ</sequence>
<proteinExistence type="predicted"/>
<dbReference type="STRING" id="1419482.SAMN05444266_102553"/>
<gene>
    <name evidence="1" type="ORF">SAMN05444266_102553</name>
</gene>
<accession>A0A1M6YZ72</accession>
<keyword evidence="2" id="KW-1185">Reference proteome</keyword>
<dbReference type="EMBL" id="FRBL01000002">
    <property type="protein sequence ID" value="SHL23548.1"/>
    <property type="molecule type" value="Genomic_DNA"/>
</dbReference>
<dbReference type="RefSeq" id="WP_083549482.1">
    <property type="nucleotide sequence ID" value="NZ_FRBL01000002.1"/>
</dbReference>
<dbReference type="PROSITE" id="PS51257">
    <property type="entry name" value="PROKAR_LIPOPROTEIN"/>
    <property type="match status" value="1"/>
</dbReference>
<dbReference type="Proteomes" id="UP000184420">
    <property type="component" value="Unassembled WGS sequence"/>
</dbReference>
<organism evidence="1 2">
    <name type="scientific">Chitinophaga jiangningensis</name>
    <dbReference type="NCBI Taxonomy" id="1419482"/>
    <lineage>
        <taxon>Bacteria</taxon>
        <taxon>Pseudomonadati</taxon>
        <taxon>Bacteroidota</taxon>
        <taxon>Chitinophagia</taxon>
        <taxon>Chitinophagales</taxon>
        <taxon>Chitinophagaceae</taxon>
        <taxon>Chitinophaga</taxon>
    </lineage>
</organism>
<name>A0A1M6YZ72_9BACT</name>
<dbReference type="OrthoDB" id="1095195at2"/>
<evidence type="ECO:0000313" key="2">
    <source>
        <dbReference type="Proteomes" id="UP000184420"/>
    </source>
</evidence>
<dbReference type="Pfam" id="PF16407">
    <property type="entry name" value="PKD_2"/>
    <property type="match status" value="1"/>
</dbReference>
<dbReference type="InterPro" id="IPR032183">
    <property type="entry name" value="PKD-like"/>
</dbReference>
<dbReference type="AlphaFoldDB" id="A0A1M6YZ72"/>
<evidence type="ECO:0000313" key="1">
    <source>
        <dbReference type="EMBL" id="SHL23548.1"/>
    </source>
</evidence>
<protein>
    <submittedName>
        <fullName evidence="1">PKD-like family protein</fullName>
    </submittedName>
</protein>
<reference evidence="1 2" key="1">
    <citation type="submission" date="2016-11" db="EMBL/GenBank/DDBJ databases">
        <authorList>
            <person name="Jaros S."/>
            <person name="Januszkiewicz K."/>
            <person name="Wedrychowicz H."/>
        </authorList>
    </citation>
    <scope>NUCLEOTIDE SEQUENCE [LARGE SCALE GENOMIC DNA]</scope>
    <source>
        <strain evidence="1 2">DSM 27406</strain>
    </source>
</reference>